<dbReference type="EMBL" id="SHBH01000002">
    <property type="protein sequence ID" value="RZO27469.1"/>
    <property type="molecule type" value="Genomic_DNA"/>
</dbReference>
<dbReference type="Gene3D" id="3.20.20.70">
    <property type="entry name" value="Aldolase class I"/>
    <property type="match status" value="1"/>
</dbReference>
<dbReference type="GO" id="GO:0046166">
    <property type="term" value="P:glyceraldehyde-3-phosphate biosynthetic process"/>
    <property type="evidence" value="ECO:0007669"/>
    <property type="project" value="TreeGrafter"/>
</dbReference>
<proteinExistence type="inferred from homology"/>
<dbReference type="PANTHER" id="PTHR21139">
    <property type="entry name" value="TRIOSEPHOSPHATE ISOMERASE"/>
    <property type="match status" value="1"/>
</dbReference>
<dbReference type="EC" id="5.3.1.1" evidence="4"/>
<comment type="caution">
    <text evidence="5">The sequence shown here is derived from an EMBL/GenBank/DDBJ whole genome shotgun (WGS) entry which is preliminary data.</text>
</comment>
<dbReference type="SUPFAM" id="SSF51351">
    <property type="entry name" value="Triosephosphate isomerase (TIM)"/>
    <property type="match status" value="1"/>
</dbReference>
<dbReference type="InterPro" id="IPR013785">
    <property type="entry name" value="Aldolase_TIM"/>
</dbReference>
<sequence>MIIANWKCNGNKTMIKDWFISYLNKIKNNGIDVGTVGIAPPSIFFNEVFNQIKKNNLDILTCTQDIAGSSRKCTGAISSEMLQKIHAFSFCIVGHSERRTLYNEDNNIIQDKIFECLKSDINPILCVGETEEENKLGKTEEIIQDQLSILNNLDITDKTTIAYEPIWAIGTGKTPVPTKVNQIHKFIKDVVQSNSINQQKPKVLYGGSVTEKNAESFFRSEHVDGALIGGASLSGAIFAEIVNIKNEIKI</sequence>
<comment type="subunit">
    <text evidence="4">Homodimer.</text>
</comment>
<keyword evidence="4" id="KW-0312">Gluconeogenesis</keyword>
<comment type="catalytic activity">
    <reaction evidence="4">
        <text>D-glyceraldehyde 3-phosphate = dihydroxyacetone phosphate</text>
        <dbReference type="Rhea" id="RHEA:18585"/>
        <dbReference type="ChEBI" id="CHEBI:57642"/>
        <dbReference type="ChEBI" id="CHEBI:59776"/>
        <dbReference type="EC" id="5.3.1.1"/>
    </reaction>
</comment>
<dbReference type="GO" id="GO:0004807">
    <property type="term" value="F:triose-phosphate isomerase activity"/>
    <property type="evidence" value="ECO:0007669"/>
    <property type="project" value="UniProtKB-UniRule"/>
</dbReference>
<reference evidence="5 6" key="1">
    <citation type="submission" date="2019-02" db="EMBL/GenBank/DDBJ databases">
        <title>Prokaryotic population dynamics and viral predation in marine succession experiment using metagenomics: the confinement effect.</title>
        <authorList>
            <person name="Haro-Moreno J.M."/>
            <person name="Rodriguez-Valera F."/>
            <person name="Lopez-Perez M."/>
        </authorList>
    </citation>
    <scope>NUCLEOTIDE SEQUENCE [LARGE SCALE GENOMIC DNA]</scope>
    <source>
        <strain evidence="5">MED-G162</strain>
    </source>
</reference>
<dbReference type="GO" id="GO:0019563">
    <property type="term" value="P:glycerol catabolic process"/>
    <property type="evidence" value="ECO:0007669"/>
    <property type="project" value="TreeGrafter"/>
</dbReference>
<dbReference type="GO" id="GO:0006094">
    <property type="term" value="P:gluconeogenesis"/>
    <property type="evidence" value="ECO:0007669"/>
    <property type="project" value="UniProtKB-UniPathway"/>
</dbReference>
<dbReference type="PROSITE" id="PS51440">
    <property type="entry name" value="TIM_2"/>
    <property type="match status" value="1"/>
</dbReference>
<dbReference type="InterPro" id="IPR020861">
    <property type="entry name" value="Triosephosphate_isomerase_AS"/>
</dbReference>
<dbReference type="NCBIfam" id="TIGR00419">
    <property type="entry name" value="tim"/>
    <property type="match status" value="1"/>
</dbReference>
<dbReference type="Pfam" id="PF00121">
    <property type="entry name" value="TIM"/>
    <property type="match status" value="1"/>
</dbReference>
<dbReference type="UniPathway" id="UPA00109">
    <property type="reaction ID" value="UER00189"/>
</dbReference>
<dbReference type="GO" id="GO:0006096">
    <property type="term" value="P:glycolytic process"/>
    <property type="evidence" value="ECO:0007669"/>
    <property type="project" value="UniProtKB-UniRule"/>
</dbReference>
<gene>
    <name evidence="5" type="primary">tpiA</name>
    <name evidence="5" type="ORF">EVA95_00505</name>
</gene>
<dbReference type="CDD" id="cd00311">
    <property type="entry name" value="TIM"/>
    <property type="match status" value="1"/>
</dbReference>
<dbReference type="GO" id="GO:0005829">
    <property type="term" value="C:cytosol"/>
    <property type="evidence" value="ECO:0007669"/>
    <property type="project" value="TreeGrafter"/>
</dbReference>
<evidence type="ECO:0000256" key="4">
    <source>
        <dbReference type="RuleBase" id="RU363013"/>
    </source>
</evidence>
<evidence type="ECO:0000313" key="6">
    <source>
        <dbReference type="Proteomes" id="UP000319384"/>
    </source>
</evidence>
<keyword evidence="4" id="KW-0324">Glycolysis</keyword>
<evidence type="ECO:0000256" key="1">
    <source>
        <dbReference type="ARBA" id="ARBA00004939"/>
    </source>
</evidence>
<protein>
    <recommendedName>
        <fullName evidence="4">Triosephosphate isomerase</fullName>
        <ecNumber evidence="4">5.3.1.1</ecNumber>
    </recommendedName>
</protein>
<dbReference type="AlphaFoldDB" id="A0A520N1W4"/>
<accession>A0A520N1W4</accession>
<dbReference type="InterPro" id="IPR000652">
    <property type="entry name" value="Triosephosphate_isomerase"/>
</dbReference>
<comment type="pathway">
    <text evidence="1">Carbohydrate metabolism; erythritol degradation.</text>
</comment>
<dbReference type="PROSITE" id="PS00171">
    <property type="entry name" value="TIM_1"/>
    <property type="match status" value="1"/>
</dbReference>
<comment type="pathway">
    <text evidence="4">Carbohydrate degradation; glycolysis; D-glyceraldehyde 3-phosphate from glycerone phosphate: step 1/1.</text>
</comment>
<evidence type="ECO:0000313" key="5">
    <source>
        <dbReference type="EMBL" id="RZO27469.1"/>
    </source>
</evidence>
<comment type="subcellular location">
    <subcellularLocation>
        <location evidence="4">Cytoplasm</location>
    </subcellularLocation>
</comment>
<dbReference type="Proteomes" id="UP000319384">
    <property type="component" value="Unassembled WGS sequence"/>
</dbReference>
<evidence type="ECO:0000256" key="2">
    <source>
        <dbReference type="ARBA" id="ARBA00007422"/>
    </source>
</evidence>
<dbReference type="InterPro" id="IPR035990">
    <property type="entry name" value="TIM_sf"/>
</dbReference>
<keyword evidence="3 4" id="KW-0413">Isomerase</keyword>
<comment type="pathway">
    <text evidence="4">Carbohydrate biosynthesis; gluconeogenesis.</text>
</comment>
<dbReference type="PANTHER" id="PTHR21139:SF42">
    <property type="entry name" value="TRIOSEPHOSPHATE ISOMERASE"/>
    <property type="match status" value="1"/>
</dbReference>
<dbReference type="UniPathway" id="UPA00138"/>
<name>A0A520N1W4_9GAMM</name>
<comment type="similarity">
    <text evidence="2 4">Belongs to the triosephosphate isomerase family.</text>
</comment>
<evidence type="ECO:0000256" key="3">
    <source>
        <dbReference type="ARBA" id="ARBA00023235"/>
    </source>
</evidence>
<organism evidence="5 6">
    <name type="scientific">SAR86 cluster bacterium</name>
    <dbReference type="NCBI Taxonomy" id="2030880"/>
    <lineage>
        <taxon>Bacteria</taxon>
        <taxon>Pseudomonadati</taxon>
        <taxon>Pseudomonadota</taxon>
        <taxon>Gammaproteobacteria</taxon>
        <taxon>SAR86 cluster</taxon>
    </lineage>
</organism>
<keyword evidence="4" id="KW-0963">Cytoplasm</keyword>